<proteinExistence type="predicted"/>
<dbReference type="AlphaFoldDB" id="A0A2H3AWP2"/>
<dbReference type="EMBL" id="KZ293576">
    <property type="protein sequence ID" value="PBK58208.1"/>
    <property type="molecule type" value="Genomic_DNA"/>
</dbReference>
<evidence type="ECO:0000313" key="1">
    <source>
        <dbReference type="EMBL" id="PBK58208.1"/>
    </source>
</evidence>
<keyword evidence="2" id="KW-1185">Reference proteome</keyword>
<gene>
    <name evidence="1" type="ORF">ARMSODRAFT_1028439</name>
</gene>
<evidence type="ECO:0000313" key="2">
    <source>
        <dbReference type="Proteomes" id="UP000218334"/>
    </source>
</evidence>
<dbReference type="Proteomes" id="UP000218334">
    <property type="component" value="Unassembled WGS sequence"/>
</dbReference>
<sequence length="200" mass="23338">MSHPAPHENPSTGVPPDEPELFAFGHIFDWTSFLSEDSEGDFEISIERDPSAPTISAGFYGCHPYLDVGTIEDSIIGVLPIPGLYRYAVRLAYSGEQLLWLADWGPLFESTVLADCTLKFFECLYSMWFHKWSTVDEAEREQRKIEIFTLYIMGLKYRWIDHRPKPRQWTTKQVFEKLDRLEEIITAEYDKISHVFTKYE</sequence>
<accession>A0A2H3AWP2</accession>
<protein>
    <submittedName>
        <fullName evidence="1">Uncharacterized protein</fullName>
    </submittedName>
</protein>
<organism evidence="1 2">
    <name type="scientific">Armillaria solidipes</name>
    <dbReference type="NCBI Taxonomy" id="1076256"/>
    <lineage>
        <taxon>Eukaryota</taxon>
        <taxon>Fungi</taxon>
        <taxon>Dikarya</taxon>
        <taxon>Basidiomycota</taxon>
        <taxon>Agaricomycotina</taxon>
        <taxon>Agaricomycetes</taxon>
        <taxon>Agaricomycetidae</taxon>
        <taxon>Agaricales</taxon>
        <taxon>Marasmiineae</taxon>
        <taxon>Physalacriaceae</taxon>
        <taxon>Armillaria</taxon>
    </lineage>
</organism>
<reference evidence="2" key="1">
    <citation type="journal article" date="2017" name="Nat. Ecol. Evol.">
        <title>Genome expansion and lineage-specific genetic innovations in the forest pathogenic fungi Armillaria.</title>
        <authorList>
            <person name="Sipos G."/>
            <person name="Prasanna A.N."/>
            <person name="Walter M.C."/>
            <person name="O'Connor E."/>
            <person name="Balint B."/>
            <person name="Krizsan K."/>
            <person name="Kiss B."/>
            <person name="Hess J."/>
            <person name="Varga T."/>
            <person name="Slot J."/>
            <person name="Riley R."/>
            <person name="Boka B."/>
            <person name="Rigling D."/>
            <person name="Barry K."/>
            <person name="Lee J."/>
            <person name="Mihaltcheva S."/>
            <person name="LaButti K."/>
            <person name="Lipzen A."/>
            <person name="Waldron R."/>
            <person name="Moloney N.M."/>
            <person name="Sperisen C."/>
            <person name="Kredics L."/>
            <person name="Vagvoelgyi C."/>
            <person name="Patrignani A."/>
            <person name="Fitzpatrick D."/>
            <person name="Nagy I."/>
            <person name="Doyle S."/>
            <person name="Anderson J.B."/>
            <person name="Grigoriev I.V."/>
            <person name="Gueldener U."/>
            <person name="Muensterkoetter M."/>
            <person name="Nagy L.G."/>
        </authorList>
    </citation>
    <scope>NUCLEOTIDE SEQUENCE [LARGE SCALE GENOMIC DNA]</scope>
    <source>
        <strain evidence="2">28-4</strain>
    </source>
</reference>
<name>A0A2H3AWP2_9AGAR</name>